<feature type="transmembrane region" description="Helical" evidence="2">
    <location>
        <begin position="55"/>
        <end position="73"/>
    </location>
</feature>
<dbReference type="AlphaFoldDB" id="A0A3R7LJN0"/>
<reference evidence="3 4" key="1">
    <citation type="journal article" date="2018" name="BMC Genomics">
        <title>Genomic comparison of Trypanosoma conorhini and Trypanosoma rangeli to Trypanosoma cruzi strains of high and low virulence.</title>
        <authorList>
            <person name="Bradwell K.R."/>
            <person name="Koparde V.N."/>
            <person name="Matveyev A.V."/>
            <person name="Serrano M.G."/>
            <person name="Alves J.M."/>
            <person name="Parikh H."/>
            <person name="Huang B."/>
            <person name="Lee V."/>
            <person name="Espinosa-Alvarez O."/>
            <person name="Ortiz P.A."/>
            <person name="Costa-Martins A.G."/>
            <person name="Teixeira M.M."/>
            <person name="Buck G.A."/>
        </authorList>
    </citation>
    <scope>NUCLEOTIDE SEQUENCE [LARGE SCALE GENOMIC DNA]</scope>
    <source>
        <strain evidence="3 4">025E</strain>
    </source>
</reference>
<dbReference type="GeneID" id="40322807"/>
<dbReference type="RefSeq" id="XP_029223863.1">
    <property type="nucleotide sequence ID" value="XM_029376021.1"/>
</dbReference>
<evidence type="ECO:0000313" key="3">
    <source>
        <dbReference type="EMBL" id="RNE98597.1"/>
    </source>
</evidence>
<gene>
    <name evidence="3" type="ORF">Tco025E_09196</name>
</gene>
<feature type="region of interest" description="Disordered" evidence="1">
    <location>
        <begin position="248"/>
        <end position="347"/>
    </location>
</feature>
<feature type="non-terminal residue" evidence="3">
    <location>
        <position position="1"/>
    </location>
</feature>
<evidence type="ECO:0000256" key="1">
    <source>
        <dbReference type="SAM" id="MobiDB-lite"/>
    </source>
</evidence>
<feature type="compositionally biased region" description="Low complexity" evidence="1">
    <location>
        <begin position="299"/>
        <end position="336"/>
    </location>
</feature>
<evidence type="ECO:0000256" key="2">
    <source>
        <dbReference type="SAM" id="Phobius"/>
    </source>
</evidence>
<keyword evidence="2" id="KW-0812">Transmembrane</keyword>
<comment type="caution">
    <text evidence="3">The sequence shown here is derived from an EMBL/GenBank/DDBJ whole genome shotgun (WGS) entry which is preliminary data.</text>
</comment>
<name>A0A3R7LJN0_9TRYP</name>
<evidence type="ECO:0000313" key="4">
    <source>
        <dbReference type="Proteomes" id="UP000284403"/>
    </source>
</evidence>
<protein>
    <submittedName>
        <fullName evidence="3">Mucin-like glycoprotein</fullName>
    </submittedName>
</protein>
<keyword evidence="4" id="KW-1185">Reference proteome</keyword>
<organism evidence="3 4">
    <name type="scientific">Trypanosoma conorhini</name>
    <dbReference type="NCBI Taxonomy" id="83891"/>
    <lineage>
        <taxon>Eukaryota</taxon>
        <taxon>Discoba</taxon>
        <taxon>Euglenozoa</taxon>
        <taxon>Kinetoplastea</taxon>
        <taxon>Metakinetoplastina</taxon>
        <taxon>Trypanosomatida</taxon>
        <taxon>Trypanosomatidae</taxon>
        <taxon>Trypanosoma</taxon>
    </lineage>
</organism>
<sequence length="372" mass="37460">LLSSLSPLHSLSFSLYFSRFLRLFFPAGFSESATTLRALLLLLPMTTLTVRHRAVCALALLVLLCGCCCAPSVCGATGAPAAATTAKRASPPAVLPKEWQPVNVSVEVSCADSDNKLSWRFSRETAWKKCAAAVGAHDYTIVGEDSTAGDEEVEDVVTVDIVSVDVSQYGAGDGGVSESLCASAESLYATADCSASCDSDKSDQTAFTMNFPTHVGSGVHKKWAAANNQAPGSPSLSAADGGGLGKPGVCPLTIPAREPAGKGASRGEKGAGAGEQPPGPPAAPPAGTAESGTRGSGESGTSPTPQRPSATPNSAAPPTGGTEGTTTTTTSSPSAAKHTKSNTDGSEIMTVRARAPLLLPLLLTAALACAAA</sequence>
<feature type="transmembrane region" description="Helical" evidence="2">
    <location>
        <begin position="20"/>
        <end position="43"/>
    </location>
</feature>
<accession>A0A3R7LJN0</accession>
<dbReference type="OrthoDB" id="10512490at2759"/>
<dbReference type="EMBL" id="MKKU01001022">
    <property type="protein sequence ID" value="RNE98597.1"/>
    <property type="molecule type" value="Genomic_DNA"/>
</dbReference>
<keyword evidence="2" id="KW-1133">Transmembrane helix</keyword>
<dbReference type="Proteomes" id="UP000284403">
    <property type="component" value="Unassembled WGS sequence"/>
</dbReference>
<proteinExistence type="predicted"/>
<keyword evidence="2" id="KW-0472">Membrane</keyword>